<dbReference type="InterPro" id="IPR059000">
    <property type="entry name" value="ATPase_P-type_domA"/>
</dbReference>
<dbReference type="SFLD" id="SFLDS00003">
    <property type="entry name" value="Haloacid_Dehalogenase"/>
    <property type="match status" value="1"/>
</dbReference>
<feature type="transmembrane region" description="Helical" evidence="20">
    <location>
        <begin position="96"/>
        <end position="115"/>
    </location>
</feature>
<evidence type="ECO:0000259" key="23">
    <source>
        <dbReference type="Pfam" id="PF00690"/>
    </source>
</evidence>
<keyword evidence="10 20" id="KW-0812">Transmembrane</keyword>
<organism evidence="24 25">
    <name type="scientific">Gemelliphila asaccharolytica</name>
    <dbReference type="NCBI Taxonomy" id="502393"/>
    <lineage>
        <taxon>Bacteria</taxon>
        <taxon>Bacillati</taxon>
        <taxon>Bacillota</taxon>
        <taxon>Bacilli</taxon>
        <taxon>Bacillales</taxon>
        <taxon>Gemellaceae</taxon>
        <taxon>Gemelliphila</taxon>
    </lineage>
</organism>
<dbReference type="InterPro" id="IPR006415">
    <property type="entry name" value="P-type_ATPase_IIIB"/>
</dbReference>
<evidence type="ECO:0000256" key="10">
    <source>
        <dbReference type="ARBA" id="ARBA00022692"/>
    </source>
</evidence>
<feature type="transmembrane region" description="Helical" evidence="20">
    <location>
        <begin position="668"/>
        <end position="692"/>
    </location>
</feature>
<dbReference type="InterPro" id="IPR023299">
    <property type="entry name" value="ATPase_P-typ_cyto_dom_N"/>
</dbReference>
<protein>
    <recommendedName>
        <fullName evidence="5">Magnesium-transporting ATPase, P-type 1</fullName>
        <ecNumber evidence="4">7.2.2.14</ecNumber>
    </recommendedName>
    <alternativeName>
        <fullName evidence="18">Mg(2+) transport ATPase, P-type 1</fullName>
    </alternativeName>
</protein>
<dbReference type="RefSeq" id="WP_066131031.1">
    <property type="nucleotide sequence ID" value="NZ_KQ959908.1"/>
</dbReference>
<dbReference type="InterPro" id="IPR001757">
    <property type="entry name" value="P_typ_ATPase"/>
</dbReference>
<evidence type="ECO:0000256" key="11">
    <source>
        <dbReference type="ARBA" id="ARBA00022741"/>
    </source>
</evidence>
<evidence type="ECO:0000256" key="3">
    <source>
        <dbReference type="ARBA" id="ARBA00008746"/>
    </source>
</evidence>
<dbReference type="InterPro" id="IPR008250">
    <property type="entry name" value="ATPase_P-typ_transduc_dom_A_sf"/>
</dbReference>
<feature type="domain" description="Cation-transporting P-type ATPase C-terminal" evidence="22">
    <location>
        <begin position="693"/>
        <end position="874"/>
    </location>
</feature>
<dbReference type="Gene3D" id="3.40.1110.10">
    <property type="entry name" value="Calcium-transporting ATPase, cytoplasmic domain N"/>
    <property type="match status" value="1"/>
</dbReference>
<dbReference type="InterPro" id="IPR023298">
    <property type="entry name" value="ATPase_P-typ_TM_dom_sf"/>
</dbReference>
<dbReference type="Pfam" id="PF08282">
    <property type="entry name" value="Hydrolase_3"/>
    <property type="match status" value="1"/>
</dbReference>
<dbReference type="InterPro" id="IPR044492">
    <property type="entry name" value="P_typ_ATPase_HD_dom"/>
</dbReference>
<dbReference type="PROSITE" id="PS00154">
    <property type="entry name" value="ATPASE_E1_E2"/>
    <property type="match status" value="1"/>
</dbReference>
<keyword evidence="7" id="KW-1003">Cell membrane</keyword>
<keyword evidence="9" id="KW-0597">Phosphoprotein</keyword>
<dbReference type="PRINTS" id="PR01836">
    <property type="entry name" value="MGATPASE"/>
</dbReference>
<dbReference type="Pfam" id="PF00122">
    <property type="entry name" value="E1-E2_ATPase"/>
    <property type="match status" value="1"/>
</dbReference>
<comment type="subcellular location">
    <subcellularLocation>
        <location evidence="2">Cell inner membrane</location>
        <topology evidence="2">Multi-pass membrane protein</topology>
    </subcellularLocation>
</comment>
<feature type="transmembrane region" description="Helical" evidence="20">
    <location>
        <begin position="738"/>
        <end position="766"/>
    </location>
</feature>
<evidence type="ECO:0000256" key="8">
    <source>
        <dbReference type="ARBA" id="ARBA00022519"/>
    </source>
</evidence>
<keyword evidence="14" id="KW-1278">Translocase</keyword>
<feature type="transmembrane region" description="Helical" evidence="20">
    <location>
        <begin position="65"/>
        <end position="84"/>
    </location>
</feature>
<keyword evidence="17 20" id="KW-0472">Membrane</keyword>
<dbReference type="InterPro" id="IPR006068">
    <property type="entry name" value="ATPase_P-typ_cation-transptr_C"/>
</dbReference>
<dbReference type="Pfam" id="PF00690">
    <property type="entry name" value="Cation_ATPase_N"/>
    <property type="match status" value="1"/>
</dbReference>
<dbReference type="NCBIfam" id="TIGR01494">
    <property type="entry name" value="ATPase_P-type"/>
    <property type="match status" value="2"/>
</dbReference>
<dbReference type="Proteomes" id="UP000070467">
    <property type="component" value="Unassembled WGS sequence"/>
</dbReference>
<dbReference type="InterPro" id="IPR004014">
    <property type="entry name" value="ATPase_P-typ_cation-transptr_N"/>
</dbReference>
<keyword evidence="6" id="KW-0813">Transport</keyword>
<evidence type="ECO:0000256" key="1">
    <source>
        <dbReference type="ARBA" id="ARBA00003954"/>
    </source>
</evidence>
<feature type="transmembrane region" description="Helical" evidence="20">
    <location>
        <begin position="786"/>
        <end position="806"/>
    </location>
</feature>
<evidence type="ECO:0000256" key="19">
    <source>
        <dbReference type="ARBA" id="ARBA00047295"/>
    </source>
</evidence>
<evidence type="ECO:0000313" key="25">
    <source>
        <dbReference type="Proteomes" id="UP000070467"/>
    </source>
</evidence>
<comment type="catalytic activity">
    <reaction evidence="19">
        <text>Mg(2+)(out) + ATP + H2O = Mg(2+)(in) + ADP + phosphate + H(+)</text>
        <dbReference type="Rhea" id="RHEA:10260"/>
        <dbReference type="ChEBI" id="CHEBI:15377"/>
        <dbReference type="ChEBI" id="CHEBI:15378"/>
        <dbReference type="ChEBI" id="CHEBI:18420"/>
        <dbReference type="ChEBI" id="CHEBI:30616"/>
        <dbReference type="ChEBI" id="CHEBI:43474"/>
        <dbReference type="ChEBI" id="CHEBI:456216"/>
        <dbReference type="EC" id="7.2.2.14"/>
    </reaction>
</comment>
<dbReference type="Gene3D" id="2.70.150.10">
    <property type="entry name" value="Calcium-transporting ATPase, cytoplasmic transduction domain A"/>
    <property type="match status" value="1"/>
</dbReference>
<evidence type="ECO:0000256" key="12">
    <source>
        <dbReference type="ARBA" id="ARBA00022840"/>
    </source>
</evidence>
<evidence type="ECO:0000256" key="15">
    <source>
        <dbReference type="ARBA" id="ARBA00022989"/>
    </source>
</evidence>
<name>A0ABR5TKG6_9BACL</name>
<dbReference type="Pfam" id="PF13246">
    <property type="entry name" value="Cation_ATPase"/>
    <property type="match status" value="1"/>
</dbReference>
<feature type="domain" description="P-type ATPase A" evidence="21">
    <location>
        <begin position="130"/>
        <end position="239"/>
    </location>
</feature>
<keyword evidence="8" id="KW-0997">Cell inner membrane</keyword>
<dbReference type="Gene3D" id="3.40.50.1000">
    <property type="entry name" value="HAD superfamily/HAD-like"/>
    <property type="match status" value="1"/>
</dbReference>
<feature type="transmembrane region" description="Helical" evidence="20">
    <location>
        <begin position="853"/>
        <end position="876"/>
    </location>
</feature>
<dbReference type="PANTHER" id="PTHR42861">
    <property type="entry name" value="CALCIUM-TRANSPORTING ATPASE"/>
    <property type="match status" value="1"/>
</dbReference>
<keyword evidence="11" id="KW-0547">Nucleotide-binding</keyword>
<evidence type="ECO:0000256" key="9">
    <source>
        <dbReference type="ARBA" id="ARBA00022553"/>
    </source>
</evidence>
<accession>A0ABR5TKG6</accession>
<keyword evidence="15 20" id="KW-1133">Transmembrane helix</keyword>
<dbReference type="SUPFAM" id="SSF81665">
    <property type="entry name" value="Calcium ATPase, transmembrane domain M"/>
    <property type="match status" value="1"/>
</dbReference>
<dbReference type="SFLD" id="SFLDG00002">
    <property type="entry name" value="C1.7:_P-type_atpase_like"/>
    <property type="match status" value="1"/>
</dbReference>
<gene>
    <name evidence="24" type="ORF">HMPREF1871_01175</name>
</gene>
<dbReference type="Gene3D" id="1.20.1110.10">
    <property type="entry name" value="Calcium-transporting ATPase, transmembrane domain"/>
    <property type="match status" value="1"/>
</dbReference>
<evidence type="ECO:0000256" key="4">
    <source>
        <dbReference type="ARBA" id="ARBA00012786"/>
    </source>
</evidence>
<dbReference type="EC" id="7.2.2.14" evidence="4"/>
<feature type="transmembrane region" description="Helical" evidence="20">
    <location>
        <begin position="286"/>
        <end position="310"/>
    </location>
</feature>
<evidence type="ECO:0000256" key="16">
    <source>
        <dbReference type="ARBA" id="ARBA00023065"/>
    </source>
</evidence>
<feature type="transmembrane region" description="Helical" evidence="20">
    <location>
        <begin position="818"/>
        <end position="841"/>
    </location>
</feature>
<proteinExistence type="inferred from homology"/>
<keyword evidence="12" id="KW-0067">ATP-binding</keyword>
<dbReference type="Pfam" id="PF00689">
    <property type="entry name" value="Cation_ATPase_C"/>
    <property type="match status" value="1"/>
</dbReference>
<comment type="function">
    <text evidence="1">Mediates magnesium influx to the cytosol.</text>
</comment>
<comment type="caution">
    <text evidence="24">The sequence shown here is derived from an EMBL/GenBank/DDBJ whole genome shotgun (WGS) entry which is preliminary data.</text>
</comment>
<dbReference type="InterPro" id="IPR036412">
    <property type="entry name" value="HAD-like_sf"/>
</dbReference>
<comment type="similarity">
    <text evidence="3">Belongs to the cation transport ATPase (P-type) (TC 3.A.3) family. Type IIIB subfamily.</text>
</comment>
<keyword evidence="13" id="KW-0460">Magnesium</keyword>
<dbReference type="SFLD" id="SFLDF00027">
    <property type="entry name" value="p-type_atpase"/>
    <property type="match status" value="1"/>
</dbReference>
<evidence type="ECO:0000259" key="22">
    <source>
        <dbReference type="Pfam" id="PF00689"/>
    </source>
</evidence>
<evidence type="ECO:0000256" key="20">
    <source>
        <dbReference type="SAM" id="Phobius"/>
    </source>
</evidence>
<dbReference type="InterPro" id="IPR018303">
    <property type="entry name" value="ATPase_P-typ_P_site"/>
</dbReference>
<evidence type="ECO:0000256" key="13">
    <source>
        <dbReference type="ARBA" id="ARBA00022842"/>
    </source>
</evidence>
<keyword evidence="25" id="KW-1185">Reference proteome</keyword>
<feature type="transmembrane region" description="Helical" evidence="20">
    <location>
        <begin position="698"/>
        <end position="717"/>
    </location>
</feature>
<dbReference type="InterPro" id="IPR023214">
    <property type="entry name" value="HAD_sf"/>
</dbReference>
<evidence type="ECO:0000313" key="24">
    <source>
        <dbReference type="EMBL" id="KXB55615.1"/>
    </source>
</evidence>
<dbReference type="NCBIfam" id="TIGR01524">
    <property type="entry name" value="ATPase-IIIB_Mg"/>
    <property type="match status" value="1"/>
</dbReference>
<dbReference type="SUPFAM" id="SSF56784">
    <property type="entry name" value="HAD-like"/>
    <property type="match status" value="1"/>
</dbReference>
<evidence type="ECO:0000256" key="17">
    <source>
        <dbReference type="ARBA" id="ARBA00023136"/>
    </source>
</evidence>
<dbReference type="SUPFAM" id="SSF81653">
    <property type="entry name" value="Calcium ATPase, transduction domain A"/>
    <property type="match status" value="1"/>
</dbReference>
<evidence type="ECO:0000256" key="5">
    <source>
        <dbReference type="ARBA" id="ARBA00013555"/>
    </source>
</evidence>
<feature type="transmembrane region" description="Helical" evidence="20">
    <location>
        <begin position="253"/>
        <end position="274"/>
    </location>
</feature>
<reference evidence="24 25" key="1">
    <citation type="submission" date="2016-01" db="EMBL/GenBank/DDBJ databases">
        <authorList>
            <person name="Mitreva M."/>
            <person name="Pepin K.H."/>
            <person name="Mihindukulasuriya K.A."/>
            <person name="Fulton R."/>
            <person name="Fronick C."/>
            <person name="O'Laughlin M."/>
            <person name="Miner T."/>
            <person name="Herter B."/>
            <person name="Rosa B.A."/>
            <person name="Cordes M."/>
            <person name="Tomlinson C."/>
            <person name="Wollam A."/>
            <person name="Palsikar V.B."/>
            <person name="Mardis E.R."/>
            <person name="Wilson R.K."/>
        </authorList>
    </citation>
    <scope>NUCLEOTIDE SEQUENCE [LARGE SCALE GENOMIC DNA]</scope>
    <source>
        <strain evidence="24 25">KA00071</strain>
    </source>
</reference>
<dbReference type="EMBL" id="LSDB01000067">
    <property type="protein sequence ID" value="KXB55615.1"/>
    <property type="molecule type" value="Genomic_DNA"/>
</dbReference>
<evidence type="ECO:0000256" key="18">
    <source>
        <dbReference type="ARBA" id="ARBA00029806"/>
    </source>
</evidence>
<evidence type="ECO:0000259" key="21">
    <source>
        <dbReference type="Pfam" id="PF00122"/>
    </source>
</evidence>
<keyword evidence="16" id="KW-0406">Ion transport</keyword>
<evidence type="ECO:0000256" key="6">
    <source>
        <dbReference type="ARBA" id="ARBA00022448"/>
    </source>
</evidence>
<evidence type="ECO:0000256" key="2">
    <source>
        <dbReference type="ARBA" id="ARBA00004429"/>
    </source>
</evidence>
<evidence type="ECO:0000256" key="7">
    <source>
        <dbReference type="ARBA" id="ARBA00022475"/>
    </source>
</evidence>
<evidence type="ECO:0000256" key="14">
    <source>
        <dbReference type="ARBA" id="ARBA00022967"/>
    </source>
</evidence>
<sequence length="884" mass="101038">MNIINFVHKRIIKYACRDIDELYKDFNISSSGYNKDEVKESIDRYGYNEHKRKFQETFLYCIRRAFINPFSVVLFILGIISLITELLSSNAYNKNHITVYIIFFMLFISGIVRLVQELQAKNTADKLIKMVNTNVKTLRNNKWVEIPSSELVIGDMVEVEAGDKVPADIRLVEANNLFVSQAIFSGESSFFEKNNKVLTKELIKLEDFKNIIFKGTTVTGGRGKGIVLALTKDSVYGNIDFEKLHKKYGFSKGANSISWVLIKFMVILLPIVFISNFLTKGNFLEAFLFSFSVAVGLTPELLPMVVNACLSKGSYSMKKKKTIVKNINAMEAFGSIDTLCVDKTGTLTGSEIILEYYIDILGNESQKTLDYAYLNSFYNMGVKNSIDVALKKIDDYDFKKDYYKKLREKNKMLDNYPFNHEKKFSSILVENEEDNLIIIKGNLDEVINKCSKIEYKEKILPIDNKKIENAHHIVDEMLEDGMKVIAVAYKKTKEKKLLLKEENNYILIGYITFFDAPKESAKSAIEKLKKLSINVKVLTGDQTLVTKSICNRLDINTQNYITGKKLETISKNDLPILVEETSIFSELTPRQKEKIIKILKENGHTVGFLGDGMNDLFAMVQADVGISVENATESIKESADVILLKKDLNVLEEGVLEGRKAFINMSKYIKITASSNFGNIFSIVLASLFLPFFPMTSIQILLLNLLYDVFCLVLPWDNVDEDMTIKPIEWSGKNLSSFMLFFGLISSIFDLISFLFLYFILCPIIIGIDINFYELSYEKMNYFISLFQTGWFLESIWTQILIIQLLRTKKIPFIQSKPAKIVTITMVLGITLFTVFSQTYLGKIVGLTRMPVSYYLFLIFIVLLYLIIITVAKVVYIKKIKKLI</sequence>
<feature type="domain" description="Cation-transporting P-type ATPase N-terminal" evidence="23">
    <location>
        <begin position="18"/>
        <end position="81"/>
    </location>
</feature>